<feature type="domain" description="Flavodoxin-like" evidence="5">
    <location>
        <begin position="388"/>
        <end position="521"/>
    </location>
</feature>
<dbReference type="InterPro" id="IPR039261">
    <property type="entry name" value="FNR_nucleotide-bd"/>
</dbReference>
<dbReference type="RefSeq" id="WP_107956079.1">
    <property type="nucleotide sequence ID" value="NZ_QAYE01000022.1"/>
</dbReference>
<evidence type="ECO:0000256" key="3">
    <source>
        <dbReference type="ARBA" id="ARBA00022982"/>
    </source>
</evidence>
<dbReference type="CDD" id="cd06200">
    <property type="entry name" value="SiR_like1"/>
    <property type="match status" value="1"/>
</dbReference>
<keyword evidence="1" id="KW-0285">Flavoprotein</keyword>
<dbReference type="InterPro" id="IPR001433">
    <property type="entry name" value="OxRdtase_FAD/NAD-bd"/>
</dbReference>
<dbReference type="PRINTS" id="PR00369">
    <property type="entry name" value="FLAVODOXIN"/>
</dbReference>
<dbReference type="Pfam" id="PF00258">
    <property type="entry name" value="Flavodoxin_1"/>
    <property type="match status" value="1"/>
</dbReference>
<dbReference type="Gene3D" id="3.40.50.80">
    <property type="entry name" value="Nucleotide-binding domain of ferredoxin-NADP reductase (FNR) module"/>
    <property type="match status" value="1"/>
</dbReference>
<dbReference type="InterPro" id="IPR005625">
    <property type="entry name" value="PepSY-ass_TM"/>
</dbReference>
<keyword evidence="4" id="KW-0812">Transmembrane</keyword>
<dbReference type="SUPFAM" id="SSF63380">
    <property type="entry name" value="Riboflavin synthase domain-like"/>
    <property type="match status" value="1"/>
</dbReference>
<comment type="caution">
    <text evidence="7">The sequence shown here is derived from an EMBL/GenBank/DDBJ whole genome shotgun (WGS) entry which is preliminary data.</text>
</comment>
<feature type="transmembrane region" description="Helical" evidence="4">
    <location>
        <begin position="12"/>
        <end position="33"/>
    </location>
</feature>
<keyword evidence="3" id="KW-0249">Electron transport</keyword>
<feature type="transmembrane region" description="Helical" evidence="4">
    <location>
        <begin position="145"/>
        <end position="165"/>
    </location>
</feature>
<dbReference type="InterPro" id="IPR008254">
    <property type="entry name" value="Flavodoxin/NO_synth"/>
</dbReference>
<evidence type="ECO:0000259" key="5">
    <source>
        <dbReference type="PROSITE" id="PS50902"/>
    </source>
</evidence>
<dbReference type="EMBL" id="QAYE01000022">
    <property type="protein sequence ID" value="PTW43431.1"/>
    <property type="molecule type" value="Genomic_DNA"/>
</dbReference>
<dbReference type="AlphaFoldDB" id="A0A2T5TW32"/>
<dbReference type="InterPro" id="IPR001709">
    <property type="entry name" value="Flavoprot_Pyr_Nucl_cyt_Rdtase"/>
</dbReference>
<keyword evidence="2" id="KW-0288">FMN</keyword>
<reference evidence="7 8" key="1">
    <citation type="submission" date="2018-04" db="EMBL/GenBank/DDBJ databases">
        <title>Genomic Encyclopedia of Type Strains, Phase III (KMG-III): the genomes of soil and plant-associated and newly described type strains.</title>
        <authorList>
            <person name="Whitman W."/>
        </authorList>
    </citation>
    <scope>NUCLEOTIDE SEQUENCE [LARGE SCALE GENOMIC DNA]</scope>
    <source>
        <strain evidence="7 8">MA-olki</strain>
    </source>
</reference>
<gene>
    <name evidence="7" type="ORF">C8J25_12211</name>
</gene>
<accession>A0A2T5TW32</accession>
<evidence type="ECO:0000259" key="6">
    <source>
        <dbReference type="PROSITE" id="PS51384"/>
    </source>
</evidence>
<keyword evidence="3" id="KW-0813">Transport</keyword>
<dbReference type="GO" id="GO:0016491">
    <property type="term" value="F:oxidoreductase activity"/>
    <property type="evidence" value="ECO:0007669"/>
    <property type="project" value="InterPro"/>
</dbReference>
<dbReference type="PROSITE" id="PS50902">
    <property type="entry name" value="FLAVODOXIN_LIKE"/>
    <property type="match status" value="1"/>
</dbReference>
<evidence type="ECO:0000313" key="7">
    <source>
        <dbReference type="EMBL" id="PTW43431.1"/>
    </source>
</evidence>
<name>A0A2T5TW32_9SPHN</name>
<dbReference type="Gene3D" id="3.40.50.360">
    <property type="match status" value="1"/>
</dbReference>
<sequence>MTRRVLFQIHWFLGITAGLMLALMGVTGAMMSFEDEIMAALSPGVVTLAPSPLPRLAPDRIIAAASHQRDGARVTQIVIERDPMLAAEVTFAPPKGVRRGTHMFVDPRTGILLGSATGEAFFRTVMDLHRWLALPGGPNGIGRQITGFAALSLIFFALSGLYLRWPRRALDWRSWFVLDLRKTGRNLYRTLHAVIGGWLMVFYLLSALTGLTWSYDWYKRGATYVLTGKIGKIGKDDGRRGDPTGTPRALAPAWARFEAIEGPRFDRVAITVPTGDKPVVMRMLPRGARFDRMTDELRFDAATGALVKVERYAKRGSGATIAANFYALHTGAFFGLAGRILLFVSSLTMPLFTITGLLLYFARRRSKRALAAVSAATIPSTGTLGSDMLVVHASQTGNAERIARLSAAAFPGATVRTLATLDQDSLRAARRALFVVATCGEGDAPDRARKFEATTMAAPIDLGTLDYAVLALGDREYPDFCAFGHRVDAWLHASGGRRLFDRVDLDGADIDAERHWQQQLSAIAGAAIQPDWQRADYTPWTLVSREHVNPGSPGGAVYRVVLTPDTPTTWAPGAIAEVLPRHDPARVDRWLARVGRCDDPALRETLLDKILPDDEGDRPAPLQALAHRDYSIASIAASGAVELLVRACPAPDGGLGIGSGWLTKVAPIGGAVLLRIRDNPGFAPADPTMPIVLIGNGTGLAGLMAHLRARAAAGGAPAWLLYGERSGAHDRPFAAELETLFTDGPLTRIDRAFSRDAECSRYVQHLVAVAADEMLEWAERGAAIYVCGSLAGMASAVDAALRAILGDARLEDMAEQGRYCRDIY</sequence>
<organism evidence="7 8">
    <name type="scientific">Sphingomonas faeni</name>
    <dbReference type="NCBI Taxonomy" id="185950"/>
    <lineage>
        <taxon>Bacteria</taxon>
        <taxon>Pseudomonadati</taxon>
        <taxon>Pseudomonadota</taxon>
        <taxon>Alphaproteobacteria</taxon>
        <taxon>Sphingomonadales</taxon>
        <taxon>Sphingomonadaceae</taxon>
        <taxon>Sphingomonas</taxon>
    </lineage>
</organism>
<feature type="domain" description="FAD-binding FR-type" evidence="6">
    <location>
        <begin position="535"/>
        <end position="685"/>
    </location>
</feature>
<feature type="transmembrane region" description="Helical" evidence="4">
    <location>
        <begin position="340"/>
        <end position="361"/>
    </location>
</feature>
<dbReference type="PANTHER" id="PTHR34219">
    <property type="entry name" value="IRON-REGULATED INNER MEMBRANE PROTEIN-RELATED"/>
    <property type="match status" value="1"/>
</dbReference>
<evidence type="ECO:0000256" key="2">
    <source>
        <dbReference type="ARBA" id="ARBA00022643"/>
    </source>
</evidence>
<evidence type="ECO:0000256" key="4">
    <source>
        <dbReference type="SAM" id="Phobius"/>
    </source>
</evidence>
<dbReference type="InterPro" id="IPR017927">
    <property type="entry name" value="FAD-bd_FR_type"/>
</dbReference>
<dbReference type="Proteomes" id="UP000244013">
    <property type="component" value="Unassembled WGS sequence"/>
</dbReference>
<dbReference type="InterPro" id="IPR001094">
    <property type="entry name" value="Flavdoxin-like"/>
</dbReference>
<dbReference type="PROSITE" id="PS51384">
    <property type="entry name" value="FAD_FR"/>
    <property type="match status" value="1"/>
</dbReference>
<dbReference type="GeneID" id="91007936"/>
<dbReference type="Pfam" id="PF00175">
    <property type="entry name" value="NAD_binding_1"/>
    <property type="match status" value="1"/>
</dbReference>
<dbReference type="OrthoDB" id="9764248at2"/>
<dbReference type="Pfam" id="PF03929">
    <property type="entry name" value="PepSY_TM"/>
    <property type="match status" value="1"/>
</dbReference>
<dbReference type="SUPFAM" id="SSF52343">
    <property type="entry name" value="Ferredoxin reductase-like, C-terminal NADP-linked domain"/>
    <property type="match status" value="1"/>
</dbReference>
<keyword evidence="4" id="KW-1133">Transmembrane helix</keyword>
<dbReference type="PRINTS" id="PR00371">
    <property type="entry name" value="FPNCR"/>
</dbReference>
<feature type="transmembrane region" description="Helical" evidence="4">
    <location>
        <begin position="186"/>
        <end position="205"/>
    </location>
</feature>
<dbReference type="PANTHER" id="PTHR34219:SF3">
    <property type="entry name" value="BLL7967 PROTEIN"/>
    <property type="match status" value="1"/>
</dbReference>
<proteinExistence type="predicted"/>
<dbReference type="InterPro" id="IPR029039">
    <property type="entry name" value="Flavoprotein-like_sf"/>
</dbReference>
<keyword evidence="4" id="KW-0472">Membrane</keyword>
<dbReference type="GO" id="GO:0010181">
    <property type="term" value="F:FMN binding"/>
    <property type="evidence" value="ECO:0007669"/>
    <property type="project" value="InterPro"/>
</dbReference>
<evidence type="ECO:0000313" key="8">
    <source>
        <dbReference type="Proteomes" id="UP000244013"/>
    </source>
</evidence>
<evidence type="ECO:0000256" key="1">
    <source>
        <dbReference type="ARBA" id="ARBA00022630"/>
    </source>
</evidence>
<protein>
    <submittedName>
        <fullName evidence="7">Sulfite reductase (NADPH) flavoprotein alpha-component</fullName>
    </submittedName>
</protein>
<dbReference type="InterPro" id="IPR017938">
    <property type="entry name" value="Riboflavin_synthase-like_b-brl"/>
</dbReference>
<dbReference type="SUPFAM" id="SSF52218">
    <property type="entry name" value="Flavoproteins"/>
    <property type="match status" value="1"/>
</dbReference>